<gene>
    <name evidence="2" type="ORF">H8K52_20885</name>
</gene>
<keyword evidence="3" id="KW-1185">Reference proteome</keyword>
<proteinExistence type="predicted"/>
<dbReference type="PANTHER" id="PTHR35565:SF3">
    <property type="entry name" value="TYPE VI SECRETION SYSTEM SHEATH PROTEIN TSSC1"/>
    <property type="match status" value="1"/>
</dbReference>
<organism evidence="2 3">
    <name type="scientific">Undibacterium seohonense</name>
    <dbReference type="NCBI Taxonomy" id="1344950"/>
    <lineage>
        <taxon>Bacteria</taxon>
        <taxon>Pseudomonadati</taxon>
        <taxon>Pseudomonadota</taxon>
        <taxon>Betaproteobacteria</taxon>
        <taxon>Burkholderiales</taxon>
        <taxon>Oxalobacteraceae</taxon>
        <taxon>Undibacterium</taxon>
    </lineage>
</organism>
<comment type="caution">
    <text evidence="2">The sequence shown here is derived from an EMBL/GenBank/DDBJ whole genome shotgun (WGS) entry which is preliminary data.</text>
</comment>
<dbReference type="EMBL" id="JACOFW010000135">
    <property type="protein sequence ID" value="MBC3809786.1"/>
    <property type="molecule type" value="Genomic_DNA"/>
</dbReference>
<evidence type="ECO:0000259" key="1">
    <source>
        <dbReference type="Pfam" id="PF05943"/>
    </source>
</evidence>
<feature type="non-terminal residue" evidence="2">
    <location>
        <position position="85"/>
    </location>
</feature>
<feature type="non-terminal residue" evidence="2">
    <location>
        <position position="1"/>
    </location>
</feature>
<protein>
    <submittedName>
        <fullName evidence="2">Type VI secretion system contractile sheath large subunit</fullName>
    </submittedName>
</protein>
<sequence length="85" mass="9464">FQALEATWRSMHGLVAAVDTNAMLKIKVFNATKDELWSDMEKVVQFDQSTLFKLIYGSEYDTYGGCPYGLLLGGFEIGSSSRDIS</sequence>
<accession>A0ABR6XAE2</accession>
<dbReference type="InterPro" id="IPR010269">
    <property type="entry name" value="T6SS_TssC-like"/>
</dbReference>
<evidence type="ECO:0000313" key="2">
    <source>
        <dbReference type="EMBL" id="MBC3809786.1"/>
    </source>
</evidence>
<name>A0ABR6XAE2_9BURK</name>
<dbReference type="InterPro" id="IPR044031">
    <property type="entry name" value="TssC1_N"/>
</dbReference>
<dbReference type="PANTHER" id="PTHR35565">
    <property type="entry name" value="CYTOPLASMIC PROTEIN-RELATED"/>
    <property type="match status" value="1"/>
</dbReference>
<dbReference type="Proteomes" id="UP000648257">
    <property type="component" value="Unassembled WGS sequence"/>
</dbReference>
<evidence type="ECO:0000313" key="3">
    <source>
        <dbReference type="Proteomes" id="UP000648257"/>
    </source>
</evidence>
<feature type="domain" description="TssC1 N-terminal" evidence="1">
    <location>
        <begin position="1"/>
        <end position="85"/>
    </location>
</feature>
<dbReference type="Pfam" id="PF05943">
    <property type="entry name" value="VipB"/>
    <property type="match status" value="1"/>
</dbReference>
<reference evidence="2 3" key="1">
    <citation type="submission" date="2020-08" db="EMBL/GenBank/DDBJ databases">
        <title>Novel species isolated from subtropical streams in China.</title>
        <authorList>
            <person name="Lu H."/>
        </authorList>
    </citation>
    <scope>NUCLEOTIDE SEQUENCE [LARGE SCALE GENOMIC DNA]</scope>
    <source>
        <strain evidence="2 3">KACC 16656</strain>
    </source>
</reference>